<feature type="region of interest" description="Disordered" evidence="1">
    <location>
        <begin position="87"/>
        <end position="126"/>
    </location>
</feature>
<evidence type="ECO:0000313" key="3">
    <source>
        <dbReference type="Proteomes" id="UP000251197"/>
    </source>
</evidence>
<evidence type="ECO:0000313" key="2">
    <source>
        <dbReference type="EMBL" id="SQC92508.1"/>
    </source>
</evidence>
<protein>
    <submittedName>
        <fullName evidence="2">Uncharacterized protein</fullName>
    </submittedName>
</protein>
<evidence type="ECO:0000256" key="1">
    <source>
        <dbReference type="SAM" id="MobiDB-lite"/>
    </source>
</evidence>
<sequence length="126" mass="13808">MKPLIDPIGTADGLFHGKNTQTGELATIVTPKYANDNQAAMLSTQREILTILTAAGIKPNEATNDQFLTALKKVFLTTDDTRLNNLLHSDQKSLRRKGQSSSQNQSGTQRCCCSRRRQGGGDRCSR</sequence>
<name>A0A2X3IJK6_9ENTR</name>
<dbReference type="EMBL" id="UAVU01000009">
    <property type="protein sequence ID" value="SQC92508.1"/>
    <property type="molecule type" value="Genomic_DNA"/>
</dbReference>
<dbReference type="AlphaFoldDB" id="A0A2X3IJK6"/>
<dbReference type="Proteomes" id="UP000251197">
    <property type="component" value="Unassembled WGS sequence"/>
</dbReference>
<organism evidence="2 3">
    <name type="scientific">Cedecea neteri</name>
    <dbReference type="NCBI Taxonomy" id="158822"/>
    <lineage>
        <taxon>Bacteria</taxon>
        <taxon>Pseudomonadati</taxon>
        <taxon>Pseudomonadota</taxon>
        <taxon>Gammaproteobacteria</taxon>
        <taxon>Enterobacterales</taxon>
        <taxon>Enterobacteriaceae</taxon>
        <taxon>Cedecea</taxon>
    </lineage>
</organism>
<reference evidence="2 3" key="1">
    <citation type="submission" date="2018-06" db="EMBL/GenBank/DDBJ databases">
        <authorList>
            <consortium name="Pathogen Informatics"/>
            <person name="Doyle S."/>
        </authorList>
    </citation>
    <scope>NUCLEOTIDE SEQUENCE [LARGE SCALE GENOMIC DNA]</scope>
    <source>
        <strain evidence="2 3">NCTC12120</strain>
    </source>
</reference>
<accession>A0A2X3IJK6</accession>
<proteinExistence type="predicted"/>
<feature type="compositionally biased region" description="Low complexity" evidence="1">
    <location>
        <begin position="99"/>
        <end position="109"/>
    </location>
</feature>
<gene>
    <name evidence="2" type="ORF">NCTC12120_05705</name>
</gene>